<evidence type="ECO:0000313" key="2">
    <source>
        <dbReference type="EMBL" id="KAF3057591.1"/>
    </source>
</evidence>
<sequence>MDSTIVNLGFHVRETVEIAHYHFTMLHQLNNLEGLAERQLLRDSLGVRLGQVAVVEVSLEGVVGRDAEVGLDDGLDGGDGLQVLQVGTQALELEGGPDEDLGHAGAVVGELGEHVGGGLVLGAGLLDGITTVPEDDLALVGSKDAAHSLPDLLAGALENGLGLLGDGLPQALVLLASDDGDAAGLGVDLADNLLNTLVGDGRGALEAVDGAAVLGSSEELVGGDGRGHSQLQFHRLNPSSPSQTVALHHPLAPADT</sequence>
<comment type="caution">
    <text evidence="2">The sequence shown here is derived from an EMBL/GenBank/DDBJ whole genome shotgun (WGS) entry which is preliminary data.</text>
</comment>
<feature type="compositionally biased region" description="Polar residues" evidence="1">
    <location>
        <begin position="236"/>
        <end position="245"/>
    </location>
</feature>
<dbReference type="AlphaFoldDB" id="A0A9P4X551"/>
<evidence type="ECO:0000256" key="1">
    <source>
        <dbReference type="SAM" id="MobiDB-lite"/>
    </source>
</evidence>
<dbReference type="EMBL" id="QLNT01000029">
    <property type="protein sequence ID" value="KAF3057591.1"/>
    <property type="molecule type" value="Genomic_DNA"/>
</dbReference>
<name>A0A9P4X551_9HYPO</name>
<feature type="region of interest" description="Disordered" evidence="1">
    <location>
        <begin position="236"/>
        <end position="256"/>
    </location>
</feature>
<protein>
    <submittedName>
        <fullName evidence="2">Uncharacterized protein</fullName>
    </submittedName>
</protein>
<reference evidence="2 3" key="1">
    <citation type="submission" date="2018-06" db="EMBL/GenBank/DDBJ databases">
        <title>Genome analysis of cellulolytic fungus Trichoderma lentiforme CFAM-422.</title>
        <authorList>
            <person name="Steindorff A.S."/>
            <person name="Formighieri E.F."/>
            <person name="Midorikawa G.E.O."/>
            <person name="Tamietti M.S."/>
            <person name="Ramos E.Z."/>
            <person name="Silva A.S."/>
            <person name="Bon E.P.S."/>
            <person name="Mendes T.D."/>
            <person name="Damaso M.C.T."/>
            <person name="Favaro L.C.L."/>
        </authorList>
    </citation>
    <scope>NUCLEOTIDE SEQUENCE [LARGE SCALE GENOMIC DNA]</scope>
    <source>
        <strain evidence="2 3">CFAM-422</strain>
    </source>
</reference>
<evidence type="ECO:0000313" key="3">
    <source>
        <dbReference type="Proteomes" id="UP000801864"/>
    </source>
</evidence>
<dbReference type="Proteomes" id="UP000801864">
    <property type="component" value="Unassembled WGS sequence"/>
</dbReference>
<gene>
    <name evidence="2" type="ORF">CFAM422_012429</name>
</gene>
<keyword evidence="3" id="KW-1185">Reference proteome</keyword>
<organism evidence="2 3">
    <name type="scientific">Trichoderma lentiforme</name>
    <dbReference type="NCBI Taxonomy" id="1567552"/>
    <lineage>
        <taxon>Eukaryota</taxon>
        <taxon>Fungi</taxon>
        <taxon>Dikarya</taxon>
        <taxon>Ascomycota</taxon>
        <taxon>Pezizomycotina</taxon>
        <taxon>Sordariomycetes</taxon>
        <taxon>Hypocreomycetidae</taxon>
        <taxon>Hypocreales</taxon>
        <taxon>Hypocreaceae</taxon>
        <taxon>Trichoderma</taxon>
    </lineage>
</organism>
<proteinExistence type="predicted"/>
<accession>A0A9P4X551</accession>